<name>A0ABU6S750_9FABA</name>
<protein>
    <recommendedName>
        <fullName evidence="3">COX assembly mitochondrial protein</fullName>
    </recommendedName>
</protein>
<keyword evidence="2" id="KW-1185">Reference proteome</keyword>
<evidence type="ECO:0008006" key="3">
    <source>
        <dbReference type="Google" id="ProtNLM"/>
    </source>
</evidence>
<evidence type="ECO:0000313" key="1">
    <source>
        <dbReference type="EMBL" id="MED6131941.1"/>
    </source>
</evidence>
<gene>
    <name evidence="1" type="ORF">PIB30_014653</name>
</gene>
<evidence type="ECO:0000313" key="2">
    <source>
        <dbReference type="Proteomes" id="UP001341840"/>
    </source>
</evidence>
<comment type="caution">
    <text evidence="1">The sequence shown here is derived from an EMBL/GenBank/DDBJ whole genome shotgun (WGS) entry which is preliminary data.</text>
</comment>
<sequence>DSDYENEAYSCELVISKTYKTRRRSINMSSQGSGSCERLQRALLECHRRIPAGPGRDSGCRHLNQALANCLVLVCCPDESEAVRSLCSSAGTALKRSQCQQAKLSLSTCLSSHQQ</sequence>
<dbReference type="Proteomes" id="UP001341840">
    <property type="component" value="Unassembled WGS sequence"/>
</dbReference>
<feature type="non-terminal residue" evidence="1">
    <location>
        <position position="1"/>
    </location>
</feature>
<reference evidence="1 2" key="1">
    <citation type="journal article" date="2023" name="Plants (Basel)">
        <title>Bridging the Gap: Combining Genomics and Transcriptomics Approaches to Understand Stylosanthes scabra, an Orphan Legume from the Brazilian Caatinga.</title>
        <authorList>
            <person name="Ferreira-Neto J.R.C."/>
            <person name="da Silva M.D."/>
            <person name="Binneck E."/>
            <person name="de Melo N.F."/>
            <person name="da Silva R.H."/>
            <person name="de Melo A.L.T.M."/>
            <person name="Pandolfi V."/>
            <person name="Bustamante F.O."/>
            <person name="Brasileiro-Vidal A.C."/>
            <person name="Benko-Iseppon A.M."/>
        </authorList>
    </citation>
    <scope>NUCLEOTIDE SEQUENCE [LARGE SCALE GENOMIC DNA]</scope>
    <source>
        <tissue evidence="1">Leaves</tissue>
    </source>
</reference>
<accession>A0ABU6S750</accession>
<dbReference type="EMBL" id="JASCZI010060454">
    <property type="protein sequence ID" value="MED6131941.1"/>
    <property type="molecule type" value="Genomic_DNA"/>
</dbReference>
<proteinExistence type="predicted"/>
<organism evidence="1 2">
    <name type="scientific">Stylosanthes scabra</name>
    <dbReference type="NCBI Taxonomy" id="79078"/>
    <lineage>
        <taxon>Eukaryota</taxon>
        <taxon>Viridiplantae</taxon>
        <taxon>Streptophyta</taxon>
        <taxon>Embryophyta</taxon>
        <taxon>Tracheophyta</taxon>
        <taxon>Spermatophyta</taxon>
        <taxon>Magnoliopsida</taxon>
        <taxon>eudicotyledons</taxon>
        <taxon>Gunneridae</taxon>
        <taxon>Pentapetalae</taxon>
        <taxon>rosids</taxon>
        <taxon>fabids</taxon>
        <taxon>Fabales</taxon>
        <taxon>Fabaceae</taxon>
        <taxon>Papilionoideae</taxon>
        <taxon>50 kb inversion clade</taxon>
        <taxon>dalbergioids sensu lato</taxon>
        <taxon>Dalbergieae</taxon>
        <taxon>Pterocarpus clade</taxon>
        <taxon>Stylosanthes</taxon>
    </lineage>
</organism>